<evidence type="ECO:0000313" key="1">
    <source>
        <dbReference type="EMBL" id="KAF0753125.1"/>
    </source>
</evidence>
<dbReference type="EMBL" id="VUJU01004826">
    <property type="protein sequence ID" value="KAF0753125.1"/>
    <property type="molecule type" value="Genomic_DNA"/>
</dbReference>
<name>A0A6G0YCM0_APHCR</name>
<proteinExistence type="predicted"/>
<protein>
    <submittedName>
        <fullName evidence="1">Uncharacterized protein</fullName>
    </submittedName>
</protein>
<accession>A0A6G0YCM0</accession>
<reference evidence="1 2" key="1">
    <citation type="submission" date="2019-08" db="EMBL/GenBank/DDBJ databases">
        <title>Whole genome of Aphis craccivora.</title>
        <authorList>
            <person name="Voronova N.V."/>
            <person name="Shulinski R.S."/>
            <person name="Bandarenka Y.V."/>
            <person name="Zhorov D.G."/>
            <person name="Warner D."/>
        </authorList>
    </citation>
    <scope>NUCLEOTIDE SEQUENCE [LARGE SCALE GENOMIC DNA]</scope>
    <source>
        <strain evidence="1">180601</strain>
        <tissue evidence="1">Whole Body</tissue>
    </source>
</reference>
<comment type="caution">
    <text evidence="1">The sequence shown here is derived from an EMBL/GenBank/DDBJ whole genome shotgun (WGS) entry which is preliminary data.</text>
</comment>
<keyword evidence="2" id="KW-1185">Reference proteome</keyword>
<dbReference type="AlphaFoldDB" id="A0A6G0YCM0"/>
<organism evidence="1 2">
    <name type="scientific">Aphis craccivora</name>
    <name type="common">Cowpea aphid</name>
    <dbReference type="NCBI Taxonomy" id="307492"/>
    <lineage>
        <taxon>Eukaryota</taxon>
        <taxon>Metazoa</taxon>
        <taxon>Ecdysozoa</taxon>
        <taxon>Arthropoda</taxon>
        <taxon>Hexapoda</taxon>
        <taxon>Insecta</taxon>
        <taxon>Pterygota</taxon>
        <taxon>Neoptera</taxon>
        <taxon>Paraneoptera</taxon>
        <taxon>Hemiptera</taxon>
        <taxon>Sternorrhyncha</taxon>
        <taxon>Aphidomorpha</taxon>
        <taxon>Aphidoidea</taxon>
        <taxon>Aphididae</taxon>
        <taxon>Aphidini</taxon>
        <taxon>Aphis</taxon>
        <taxon>Aphis</taxon>
    </lineage>
</organism>
<evidence type="ECO:0000313" key="2">
    <source>
        <dbReference type="Proteomes" id="UP000478052"/>
    </source>
</evidence>
<dbReference type="Proteomes" id="UP000478052">
    <property type="component" value="Unassembled WGS sequence"/>
</dbReference>
<gene>
    <name evidence="1" type="ORF">FWK35_00017574</name>
</gene>
<sequence length="67" mass="7726">MYVNIHSNILDSERSDKCIDFTMLTYRNNALIFNFSSFSGSKVNLVSAFGRSFFEIPNSVQKRQELP</sequence>